<evidence type="ECO:0000256" key="1">
    <source>
        <dbReference type="ARBA" id="ARBA00022741"/>
    </source>
</evidence>
<dbReference type="KEGG" id="elut:CKA38_08095"/>
<dbReference type="InterPro" id="IPR003593">
    <property type="entry name" value="AAA+_ATPase"/>
</dbReference>
<dbReference type="Pfam" id="PF00005">
    <property type="entry name" value="ABC_tran"/>
    <property type="match status" value="1"/>
</dbReference>
<dbReference type="Proteomes" id="UP000244896">
    <property type="component" value="Chromosome"/>
</dbReference>
<keyword evidence="2" id="KW-0067">ATP-binding</keyword>
<dbReference type="InterPro" id="IPR003439">
    <property type="entry name" value="ABC_transporter-like_ATP-bd"/>
</dbReference>
<dbReference type="SMART" id="SM00382">
    <property type="entry name" value="AAA"/>
    <property type="match status" value="1"/>
</dbReference>
<dbReference type="EMBL" id="CP023004">
    <property type="protein sequence ID" value="AWI09203.1"/>
    <property type="molecule type" value="Genomic_DNA"/>
</dbReference>
<evidence type="ECO:0000259" key="3">
    <source>
        <dbReference type="PROSITE" id="PS50893"/>
    </source>
</evidence>
<keyword evidence="1" id="KW-0547">Nucleotide-binding</keyword>
<dbReference type="PANTHER" id="PTHR42794:SF2">
    <property type="entry name" value="ABC TRANSPORTER ATP-BINDING PROTEIN"/>
    <property type="match status" value="1"/>
</dbReference>
<evidence type="ECO:0000256" key="2">
    <source>
        <dbReference type="ARBA" id="ARBA00022840"/>
    </source>
</evidence>
<dbReference type="PROSITE" id="PS50893">
    <property type="entry name" value="ABC_TRANSPORTER_2"/>
    <property type="match status" value="1"/>
</dbReference>
<dbReference type="GO" id="GO:0005524">
    <property type="term" value="F:ATP binding"/>
    <property type="evidence" value="ECO:0007669"/>
    <property type="project" value="UniProtKB-KW"/>
</dbReference>
<protein>
    <submittedName>
        <fullName evidence="4">ABC transporter</fullName>
    </submittedName>
</protein>
<evidence type="ECO:0000313" key="5">
    <source>
        <dbReference type="Proteomes" id="UP000244896"/>
    </source>
</evidence>
<keyword evidence="5" id="KW-1185">Reference proteome</keyword>
<evidence type="ECO:0000313" key="4">
    <source>
        <dbReference type="EMBL" id="AWI09203.1"/>
    </source>
</evidence>
<accession>A0A2U8E2V6</accession>
<proteinExistence type="predicted"/>
<reference evidence="4 5" key="1">
    <citation type="journal article" date="2018" name="Syst. Appl. Microbiol.">
        <title>Ereboglobus luteus gen. nov. sp. nov. from cockroach guts, and new insights into the oxygen relationship of the genera Opitutus and Didymococcus (Verrucomicrobia: Opitutaceae).</title>
        <authorList>
            <person name="Tegtmeier D."/>
            <person name="Belitz A."/>
            <person name="Radek R."/>
            <person name="Heimerl T."/>
            <person name="Brune A."/>
        </authorList>
    </citation>
    <scope>NUCLEOTIDE SEQUENCE [LARGE SCALE GENOMIC DNA]</scope>
    <source>
        <strain evidence="4 5">Ho45</strain>
    </source>
</reference>
<dbReference type="OrthoDB" id="9799337at2"/>
<name>A0A2U8E2V6_9BACT</name>
<feature type="domain" description="ABC transporter" evidence="3">
    <location>
        <begin position="1"/>
        <end position="229"/>
    </location>
</feature>
<dbReference type="InterPro" id="IPR027417">
    <property type="entry name" value="P-loop_NTPase"/>
</dbReference>
<dbReference type="PANTHER" id="PTHR42794">
    <property type="entry name" value="HEMIN IMPORT ATP-BINDING PROTEIN HMUV"/>
    <property type="match status" value="1"/>
</dbReference>
<gene>
    <name evidence="4" type="ORF">CKA38_08095</name>
</gene>
<dbReference type="Gene3D" id="3.40.50.300">
    <property type="entry name" value="P-loop containing nucleotide triphosphate hydrolases"/>
    <property type="match status" value="1"/>
</dbReference>
<dbReference type="RefSeq" id="WP_108825014.1">
    <property type="nucleotide sequence ID" value="NZ_CP023004.1"/>
</dbReference>
<organism evidence="4 5">
    <name type="scientific">Ereboglobus luteus</name>
    <dbReference type="NCBI Taxonomy" id="1796921"/>
    <lineage>
        <taxon>Bacteria</taxon>
        <taxon>Pseudomonadati</taxon>
        <taxon>Verrucomicrobiota</taxon>
        <taxon>Opitutia</taxon>
        <taxon>Opitutales</taxon>
        <taxon>Opitutaceae</taxon>
        <taxon>Ereboglobus</taxon>
    </lineage>
</organism>
<dbReference type="AlphaFoldDB" id="A0A2U8E2V6"/>
<dbReference type="SUPFAM" id="SSF52540">
    <property type="entry name" value="P-loop containing nucleoside triphosphate hydrolases"/>
    <property type="match status" value="1"/>
</dbReference>
<dbReference type="GO" id="GO:0016887">
    <property type="term" value="F:ATP hydrolysis activity"/>
    <property type="evidence" value="ECO:0007669"/>
    <property type="project" value="InterPro"/>
</dbReference>
<sequence length="241" mass="25769">MKTSVLEISNATVPGRIAGVSLALAPGVMAGLVGPNGSGKSTLLHVAAGLLPPEPGGGVQWNGVPLARIPILERGRRATWVPQEAHFEFGFTVRSVVAQGRYAHDDDGKHVDETLARFDLTALAHRPVNRLSGGERQRVLLARAHATAAPLQLWDEPLAALDPRHALKILLLGNKHTRAGGTLLFSLHDLRMAYILDMVVVMHEGRLRAAGKPADVLTPELLLDVFGVRAEITSSLSFALP</sequence>